<keyword evidence="2" id="KW-1185">Reference proteome</keyword>
<dbReference type="RefSeq" id="WP_078147789.1">
    <property type="nucleotide sequence ID" value="NZ_CAXPIM010000142.1"/>
</dbReference>
<protein>
    <recommendedName>
        <fullName evidence="3">RNA polymerase sigma-70 region 2 domain-containing protein</fullName>
    </recommendedName>
</protein>
<evidence type="ECO:0000313" key="2">
    <source>
        <dbReference type="Proteomes" id="UP001219957"/>
    </source>
</evidence>
<dbReference type="InterPro" id="IPR013325">
    <property type="entry name" value="RNA_pol_sigma_r2"/>
</dbReference>
<dbReference type="SUPFAM" id="SSF88946">
    <property type="entry name" value="Sigma2 domain of RNA polymerase sigma factors"/>
    <property type="match status" value="1"/>
</dbReference>
<dbReference type="Gene3D" id="1.10.1740.10">
    <property type="match status" value="1"/>
</dbReference>
<accession>A0ABY8B0A1</accession>
<evidence type="ECO:0000313" key="1">
    <source>
        <dbReference type="EMBL" id="WED55525.1"/>
    </source>
</evidence>
<reference evidence="1 2" key="1">
    <citation type="submission" date="2022-10" db="EMBL/GenBank/DDBJ databases">
        <title>Complete genome sequence of Exiguobacterium profundum TSS-3 isolated from an extremely saline-alkaline spring located in Ixtapa, Chiapas-Mexico.</title>
        <authorList>
            <person name="Rincon-Rosales R."/>
            <person name="Rogel M.A."/>
            <person name="Rincon-Molina C.I."/>
            <person name="Guerrero G."/>
            <person name="Manzano-Gomez L.A."/>
            <person name="Lopez-Lopez A."/>
            <person name="Rincon Molina F.A."/>
            <person name="Martinez-Romero E."/>
        </authorList>
    </citation>
    <scope>NUCLEOTIDE SEQUENCE [LARGE SCALE GENOMIC DNA]</scope>
    <source>
        <strain evidence="1 2">TSS-3</strain>
    </source>
</reference>
<sequence>MPPTLDEHLVDQVRLKNRQALEHLYSRYEKLLYRYALHLNDHPATAEAALTDLFCRIWQQRLHFNPHSETIRATLIRSLEEIMHYMKEDKSDSNTSKIPSA</sequence>
<dbReference type="EMBL" id="CP109617">
    <property type="protein sequence ID" value="WED55525.1"/>
    <property type="molecule type" value="Genomic_DNA"/>
</dbReference>
<evidence type="ECO:0008006" key="3">
    <source>
        <dbReference type="Google" id="ProtNLM"/>
    </source>
</evidence>
<name>A0ABY8B0A1_9BACL</name>
<organism evidence="1 2">
    <name type="scientific">Exiguobacterium profundum</name>
    <dbReference type="NCBI Taxonomy" id="307643"/>
    <lineage>
        <taxon>Bacteria</taxon>
        <taxon>Bacillati</taxon>
        <taxon>Bacillota</taxon>
        <taxon>Bacilli</taxon>
        <taxon>Bacillales</taxon>
        <taxon>Bacillales Family XII. Incertae Sedis</taxon>
        <taxon>Exiguobacterium</taxon>
    </lineage>
</organism>
<gene>
    <name evidence="1" type="ORF">OE059_01365</name>
</gene>
<proteinExistence type="predicted"/>
<dbReference type="Proteomes" id="UP001219957">
    <property type="component" value="Chromosome"/>
</dbReference>